<sequence length="83" mass="7787">MKFAKSIAMTAIASSALIMTGCNSTGGYGGYNSGVSNTAKGAAAGAAAGALIRSGGDSKDIARGALGGAAVGGAGAYILENSR</sequence>
<reference evidence="2 3" key="1">
    <citation type="submission" date="2024-05" db="EMBL/GenBank/DDBJ databases">
        <authorList>
            <person name="Kim H.-Y."/>
            <person name="Kim E."/>
            <person name="Cai Y."/>
            <person name="Yang S.-M."/>
            <person name="Lee W."/>
        </authorList>
    </citation>
    <scope>NUCLEOTIDE SEQUENCE [LARGE SCALE GENOMIC DNA]</scope>
    <source>
        <strain evidence="2 3">FBL11</strain>
    </source>
</reference>
<evidence type="ECO:0000256" key="1">
    <source>
        <dbReference type="SAM" id="SignalP"/>
    </source>
</evidence>
<organism evidence="2 3">
    <name type="scientific">Psychrobacter saeujeotis</name>
    <dbReference type="NCBI Taxonomy" id="3143436"/>
    <lineage>
        <taxon>Bacteria</taxon>
        <taxon>Pseudomonadati</taxon>
        <taxon>Pseudomonadota</taxon>
        <taxon>Gammaproteobacteria</taxon>
        <taxon>Moraxellales</taxon>
        <taxon>Moraxellaceae</taxon>
        <taxon>Psychrobacter</taxon>
    </lineage>
</organism>
<feature type="chain" id="PRO_5047536114" description="YMGG-like Gly-zipper domain-containing protein" evidence="1">
    <location>
        <begin position="21"/>
        <end position="83"/>
    </location>
</feature>
<name>A0ABU9XAF8_9GAMM</name>
<accession>A0ABU9XAF8</accession>
<proteinExistence type="predicted"/>
<evidence type="ECO:0008006" key="4">
    <source>
        <dbReference type="Google" id="ProtNLM"/>
    </source>
</evidence>
<dbReference type="PROSITE" id="PS51257">
    <property type="entry name" value="PROKAR_LIPOPROTEIN"/>
    <property type="match status" value="1"/>
</dbReference>
<dbReference type="Proteomes" id="UP001461960">
    <property type="component" value="Unassembled WGS sequence"/>
</dbReference>
<comment type="caution">
    <text evidence="2">The sequence shown here is derived from an EMBL/GenBank/DDBJ whole genome shotgun (WGS) entry which is preliminary data.</text>
</comment>
<gene>
    <name evidence="2" type="ORF">AAIR29_12275</name>
</gene>
<keyword evidence="1" id="KW-0732">Signal</keyword>
<dbReference type="EMBL" id="JBDGHN010000008">
    <property type="protein sequence ID" value="MEN2752406.1"/>
    <property type="molecule type" value="Genomic_DNA"/>
</dbReference>
<feature type="signal peptide" evidence="1">
    <location>
        <begin position="1"/>
        <end position="20"/>
    </location>
</feature>
<keyword evidence="3" id="KW-1185">Reference proteome</keyword>
<protein>
    <recommendedName>
        <fullName evidence="4">YMGG-like Gly-zipper domain-containing protein</fullName>
    </recommendedName>
</protein>
<dbReference type="RefSeq" id="WP_299220979.1">
    <property type="nucleotide sequence ID" value="NZ_JBDGHN010000008.1"/>
</dbReference>
<evidence type="ECO:0000313" key="2">
    <source>
        <dbReference type="EMBL" id="MEN2752406.1"/>
    </source>
</evidence>
<evidence type="ECO:0000313" key="3">
    <source>
        <dbReference type="Proteomes" id="UP001461960"/>
    </source>
</evidence>